<keyword evidence="3 5" id="KW-1133">Transmembrane helix</keyword>
<name>A0A4Q7L661_9PSEU</name>
<protein>
    <submittedName>
        <fullName evidence="7">Putative MFS family arabinose efflux permease</fullName>
    </submittedName>
</protein>
<keyword evidence="2 5" id="KW-0812">Transmembrane</keyword>
<feature type="transmembrane region" description="Helical" evidence="5">
    <location>
        <begin position="12"/>
        <end position="38"/>
    </location>
</feature>
<keyword evidence="8" id="KW-1185">Reference proteome</keyword>
<dbReference type="EMBL" id="SGWQ01000001">
    <property type="protein sequence ID" value="RZS44736.1"/>
    <property type="molecule type" value="Genomic_DNA"/>
</dbReference>
<gene>
    <name evidence="7" type="ORF">EV193_101613</name>
</gene>
<evidence type="ECO:0000256" key="5">
    <source>
        <dbReference type="SAM" id="Phobius"/>
    </source>
</evidence>
<dbReference type="Gene3D" id="1.20.1250.20">
    <property type="entry name" value="MFS general substrate transporter like domains"/>
    <property type="match status" value="1"/>
</dbReference>
<feature type="domain" description="Major facilitator superfamily (MFS) profile" evidence="6">
    <location>
        <begin position="173"/>
        <end position="395"/>
    </location>
</feature>
<organism evidence="7 8">
    <name type="scientific">Herbihabitans rhizosphaerae</name>
    <dbReference type="NCBI Taxonomy" id="1872711"/>
    <lineage>
        <taxon>Bacteria</taxon>
        <taxon>Bacillati</taxon>
        <taxon>Actinomycetota</taxon>
        <taxon>Actinomycetes</taxon>
        <taxon>Pseudonocardiales</taxon>
        <taxon>Pseudonocardiaceae</taxon>
        <taxon>Herbihabitans</taxon>
    </lineage>
</organism>
<sequence>MRRYALLLRHNGIAPVLAVGALTRLGVSMYPLAVLLLAGQTWDLASAGAVAAAAAVGYALTGPMLGRFADRYGPMRPLLITAVVVAVAFAVLPLAVRTGSVLATAAVALIAGASIPPVPACQRALLRRLLSDDLVDTAMAVDAFFLDLFLIVGPLVTTGIVLAASPTAALVTTAVVLLAGALLFARLPAVRTMPHSGAATPIRGLGPLRAPGFRLLLATVAAAGMALGALRVSLIGFAGDTGGLLYTAIGIGSAAGGLAYGARAWTTPLARRYAILLACYAIGVLPLLTGIGAGGMFALAVLTGLALSPVTICEFALVGRCAPGGTVAEAFAWATTATFAGNALGTALGGALADLHWRAPMVLAAAVLATAAAATVLGRALLTAPTGDRVESEGR</sequence>
<evidence type="ECO:0000256" key="1">
    <source>
        <dbReference type="ARBA" id="ARBA00004651"/>
    </source>
</evidence>
<reference evidence="7 8" key="1">
    <citation type="submission" date="2019-02" db="EMBL/GenBank/DDBJ databases">
        <title>Genomic Encyclopedia of Type Strains, Phase IV (KMG-IV): sequencing the most valuable type-strain genomes for metagenomic binning, comparative biology and taxonomic classification.</title>
        <authorList>
            <person name="Goeker M."/>
        </authorList>
    </citation>
    <scope>NUCLEOTIDE SEQUENCE [LARGE SCALE GENOMIC DNA]</scope>
    <source>
        <strain evidence="7 8">DSM 101727</strain>
    </source>
</reference>
<dbReference type="Proteomes" id="UP000294257">
    <property type="component" value="Unassembled WGS sequence"/>
</dbReference>
<feature type="transmembrane region" description="Helical" evidence="5">
    <location>
        <begin position="330"/>
        <end position="353"/>
    </location>
</feature>
<evidence type="ECO:0000256" key="3">
    <source>
        <dbReference type="ARBA" id="ARBA00022989"/>
    </source>
</evidence>
<evidence type="ECO:0000313" key="8">
    <source>
        <dbReference type="Proteomes" id="UP000294257"/>
    </source>
</evidence>
<feature type="transmembrane region" description="Helical" evidence="5">
    <location>
        <begin position="168"/>
        <end position="185"/>
    </location>
</feature>
<dbReference type="InterPro" id="IPR011701">
    <property type="entry name" value="MFS"/>
</dbReference>
<evidence type="ECO:0000313" key="7">
    <source>
        <dbReference type="EMBL" id="RZS44736.1"/>
    </source>
</evidence>
<evidence type="ECO:0000256" key="2">
    <source>
        <dbReference type="ARBA" id="ARBA00022692"/>
    </source>
</evidence>
<proteinExistence type="predicted"/>
<feature type="transmembrane region" description="Helical" evidence="5">
    <location>
        <begin position="78"/>
        <end position="96"/>
    </location>
</feature>
<feature type="transmembrane region" description="Helical" evidence="5">
    <location>
        <begin position="215"/>
        <end position="237"/>
    </location>
</feature>
<dbReference type="RefSeq" id="WP_130342382.1">
    <property type="nucleotide sequence ID" value="NZ_SGWQ01000001.1"/>
</dbReference>
<feature type="transmembrane region" description="Helical" evidence="5">
    <location>
        <begin position="359"/>
        <end position="382"/>
    </location>
</feature>
<feature type="transmembrane region" description="Helical" evidence="5">
    <location>
        <begin position="297"/>
        <end position="318"/>
    </location>
</feature>
<dbReference type="SUPFAM" id="SSF103473">
    <property type="entry name" value="MFS general substrate transporter"/>
    <property type="match status" value="1"/>
</dbReference>
<feature type="transmembrane region" description="Helical" evidence="5">
    <location>
        <begin position="138"/>
        <end position="162"/>
    </location>
</feature>
<dbReference type="PANTHER" id="PTHR23542">
    <property type="match status" value="1"/>
</dbReference>
<dbReference type="GO" id="GO:0005886">
    <property type="term" value="C:plasma membrane"/>
    <property type="evidence" value="ECO:0007669"/>
    <property type="project" value="UniProtKB-SubCell"/>
</dbReference>
<feature type="transmembrane region" description="Helical" evidence="5">
    <location>
        <begin position="243"/>
        <end position="261"/>
    </location>
</feature>
<comment type="subcellular location">
    <subcellularLocation>
        <location evidence="1">Cell membrane</location>
        <topology evidence="1">Multi-pass membrane protein</topology>
    </subcellularLocation>
</comment>
<dbReference type="PROSITE" id="PS50850">
    <property type="entry name" value="MFS"/>
    <property type="match status" value="1"/>
</dbReference>
<feature type="transmembrane region" description="Helical" evidence="5">
    <location>
        <begin position="273"/>
        <end position="291"/>
    </location>
</feature>
<dbReference type="Pfam" id="PF07690">
    <property type="entry name" value="MFS_1"/>
    <property type="match status" value="1"/>
</dbReference>
<dbReference type="InterPro" id="IPR036259">
    <property type="entry name" value="MFS_trans_sf"/>
</dbReference>
<feature type="transmembrane region" description="Helical" evidence="5">
    <location>
        <begin position="44"/>
        <end position="66"/>
    </location>
</feature>
<accession>A0A4Q7L661</accession>
<keyword evidence="4 5" id="KW-0472">Membrane</keyword>
<dbReference type="AlphaFoldDB" id="A0A4Q7L661"/>
<dbReference type="PANTHER" id="PTHR23542:SF1">
    <property type="entry name" value="MAJOR FACILITATOR SUPERFAMILY (MFS) PROFILE DOMAIN-CONTAINING PROTEIN"/>
    <property type="match status" value="1"/>
</dbReference>
<evidence type="ECO:0000259" key="6">
    <source>
        <dbReference type="PROSITE" id="PS50850"/>
    </source>
</evidence>
<feature type="transmembrane region" description="Helical" evidence="5">
    <location>
        <begin position="102"/>
        <end position="126"/>
    </location>
</feature>
<evidence type="ECO:0000256" key="4">
    <source>
        <dbReference type="ARBA" id="ARBA00023136"/>
    </source>
</evidence>
<comment type="caution">
    <text evidence="7">The sequence shown here is derived from an EMBL/GenBank/DDBJ whole genome shotgun (WGS) entry which is preliminary data.</text>
</comment>
<dbReference type="GO" id="GO:0022857">
    <property type="term" value="F:transmembrane transporter activity"/>
    <property type="evidence" value="ECO:0007669"/>
    <property type="project" value="InterPro"/>
</dbReference>
<dbReference type="InterPro" id="IPR020846">
    <property type="entry name" value="MFS_dom"/>
</dbReference>